<accession>A0A367U786</accession>
<gene>
    <name evidence="1" type="ORF">TH5_21520</name>
</gene>
<dbReference type="AlphaFoldDB" id="A0A367U786"/>
<dbReference type="Proteomes" id="UP000252419">
    <property type="component" value="Unassembled WGS sequence"/>
</dbReference>
<dbReference type="EMBL" id="JPWA01000036">
    <property type="protein sequence ID" value="RCK04156.1"/>
    <property type="molecule type" value="Genomic_DNA"/>
</dbReference>
<evidence type="ECO:0000313" key="2">
    <source>
        <dbReference type="Proteomes" id="UP000252419"/>
    </source>
</evidence>
<comment type="caution">
    <text evidence="1">The sequence shown here is derived from an EMBL/GenBank/DDBJ whole genome shotgun (WGS) entry which is preliminary data.</text>
</comment>
<sequence length="85" mass="10339">MLEWVKSSERLPQNDNPKSDDHIWCWAYYNGQVELMPFNPYHKCWDDNEMDDYRCDAQAVLLWARMEFPRVPENLLAEVMEKRKT</sequence>
<proteinExistence type="predicted"/>
<evidence type="ECO:0000313" key="1">
    <source>
        <dbReference type="EMBL" id="RCK04156.1"/>
    </source>
</evidence>
<name>A0A367U786_9PROT</name>
<keyword evidence="2" id="KW-1185">Reference proteome</keyword>
<protein>
    <submittedName>
        <fullName evidence="1">Uncharacterized protein</fullName>
    </submittedName>
</protein>
<organism evidence="1 2">
    <name type="scientific">Thalassospira xianhensis MCCC 1A02616</name>
    <dbReference type="NCBI Taxonomy" id="1177929"/>
    <lineage>
        <taxon>Bacteria</taxon>
        <taxon>Pseudomonadati</taxon>
        <taxon>Pseudomonadota</taxon>
        <taxon>Alphaproteobacteria</taxon>
        <taxon>Rhodospirillales</taxon>
        <taxon>Thalassospiraceae</taxon>
        <taxon>Thalassospira</taxon>
    </lineage>
</organism>
<reference evidence="1 2" key="1">
    <citation type="submission" date="2014-07" db="EMBL/GenBank/DDBJ databases">
        <title>Draft genome sequence of Thalassospira xianhensis P-4 (MCCC 1A02616).</title>
        <authorList>
            <person name="Lai Q."/>
            <person name="Shao Z."/>
        </authorList>
    </citation>
    <scope>NUCLEOTIDE SEQUENCE [LARGE SCALE GENOMIC DNA]</scope>
    <source>
        <strain evidence="1 2">MCCC 1A02616</strain>
    </source>
</reference>